<proteinExistence type="predicted"/>
<accession>A0ABX8SKL7</accession>
<feature type="transmembrane region" description="Helical" evidence="2">
    <location>
        <begin position="21"/>
        <end position="41"/>
    </location>
</feature>
<dbReference type="RefSeq" id="WP_219083805.1">
    <property type="nucleotide sequence ID" value="NZ_CP079216.1"/>
</dbReference>
<feature type="transmembrane region" description="Helical" evidence="2">
    <location>
        <begin position="61"/>
        <end position="84"/>
    </location>
</feature>
<feature type="domain" description="Peptidase S54 rhomboid" evidence="3">
    <location>
        <begin position="55"/>
        <end position="168"/>
    </location>
</feature>
<dbReference type="GO" id="GO:0006508">
    <property type="term" value="P:proteolysis"/>
    <property type="evidence" value="ECO:0007669"/>
    <property type="project" value="UniProtKB-KW"/>
</dbReference>
<organism evidence="4 5">
    <name type="scientific">Tessaracoccus palaemonis</name>
    <dbReference type="NCBI Taxonomy" id="2829499"/>
    <lineage>
        <taxon>Bacteria</taxon>
        <taxon>Bacillati</taxon>
        <taxon>Actinomycetota</taxon>
        <taxon>Actinomycetes</taxon>
        <taxon>Propionibacteriales</taxon>
        <taxon>Propionibacteriaceae</taxon>
        <taxon>Tessaracoccus</taxon>
    </lineage>
</organism>
<dbReference type="EMBL" id="CP079216">
    <property type="protein sequence ID" value="QXT63878.1"/>
    <property type="molecule type" value="Genomic_DNA"/>
</dbReference>
<keyword evidence="4" id="KW-0645">Protease</keyword>
<feature type="compositionally biased region" description="Basic residues" evidence="1">
    <location>
        <begin position="211"/>
        <end position="228"/>
    </location>
</feature>
<feature type="region of interest" description="Disordered" evidence="1">
    <location>
        <begin position="205"/>
        <end position="231"/>
    </location>
</feature>
<keyword evidence="2" id="KW-0472">Membrane</keyword>
<dbReference type="Proteomes" id="UP000824504">
    <property type="component" value="Chromosome"/>
</dbReference>
<keyword evidence="4" id="KW-0378">Hydrolase</keyword>
<dbReference type="GO" id="GO:0008233">
    <property type="term" value="F:peptidase activity"/>
    <property type="evidence" value="ECO:0007669"/>
    <property type="project" value="UniProtKB-KW"/>
</dbReference>
<evidence type="ECO:0000256" key="2">
    <source>
        <dbReference type="SAM" id="Phobius"/>
    </source>
</evidence>
<reference evidence="4 5" key="1">
    <citation type="submission" date="2021-07" db="EMBL/GenBank/DDBJ databases">
        <title>complete genome sequencing of Tessaracoccus sp.J1M15.</title>
        <authorList>
            <person name="Bae J.-W."/>
            <person name="Kim D.-y."/>
        </authorList>
    </citation>
    <scope>NUCLEOTIDE SEQUENCE [LARGE SCALE GENOMIC DNA]</scope>
    <source>
        <strain evidence="4 5">J1M15</strain>
    </source>
</reference>
<gene>
    <name evidence="4" type="ORF">KDB89_05280</name>
</gene>
<feature type="transmembrane region" description="Helical" evidence="2">
    <location>
        <begin position="175"/>
        <end position="193"/>
    </location>
</feature>
<evidence type="ECO:0000256" key="1">
    <source>
        <dbReference type="SAM" id="MobiDB-lite"/>
    </source>
</evidence>
<keyword evidence="5" id="KW-1185">Reference proteome</keyword>
<feature type="transmembrane region" description="Helical" evidence="2">
    <location>
        <begin position="96"/>
        <end position="115"/>
    </location>
</feature>
<protein>
    <submittedName>
        <fullName evidence="4">Rhomboid family intramembrane serine protease</fullName>
    </submittedName>
</protein>
<feature type="transmembrane region" description="Helical" evidence="2">
    <location>
        <begin position="146"/>
        <end position="169"/>
    </location>
</feature>
<sequence length="267" mass="30291">MSPYATEDTWFRIGRLQVTSTIAVVLLGAVGMLAWVFNTSLPNYLLYAPQLLSSGQVWRVFTWPLADGISLWSILNLVLLWYFGRDLESRLGKVKMAWLYGGIWLALTLATSVTGFLLTGAYAAGLQMVEFVILLVWIAEYPTRRFFFNIPAWVFGAVIVGLQVLQYIGYRMWPMLVNLLLSLILVAIVARALGLLESYSWIPGAGSSRPRQAKAHRPSRAQQRAHNRRLSDDERMDELLDKINAQGIHALSKSERAELLKLRERRH</sequence>
<dbReference type="InterPro" id="IPR022764">
    <property type="entry name" value="Peptidase_S54_rhomboid_dom"/>
</dbReference>
<keyword evidence="2" id="KW-0812">Transmembrane</keyword>
<evidence type="ECO:0000259" key="3">
    <source>
        <dbReference type="Pfam" id="PF01694"/>
    </source>
</evidence>
<name>A0ABX8SKL7_9ACTN</name>
<keyword evidence="2" id="KW-1133">Transmembrane helix</keyword>
<evidence type="ECO:0000313" key="4">
    <source>
        <dbReference type="EMBL" id="QXT63878.1"/>
    </source>
</evidence>
<dbReference type="Pfam" id="PF01694">
    <property type="entry name" value="Rhomboid"/>
    <property type="match status" value="1"/>
</dbReference>
<feature type="transmembrane region" description="Helical" evidence="2">
    <location>
        <begin position="121"/>
        <end position="139"/>
    </location>
</feature>
<evidence type="ECO:0000313" key="5">
    <source>
        <dbReference type="Proteomes" id="UP000824504"/>
    </source>
</evidence>